<dbReference type="Proteomes" id="UP000012589">
    <property type="component" value="Unassembled WGS sequence"/>
</dbReference>
<dbReference type="STRING" id="1235802.C823_03157"/>
<protein>
    <submittedName>
        <fullName evidence="1">WXG100 family type VII secretion target</fullName>
    </submittedName>
</protein>
<organism evidence="1 2">
    <name type="scientific">Eubacterium plexicaudatum ASF492</name>
    <dbReference type="NCBI Taxonomy" id="1235802"/>
    <lineage>
        <taxon>Bacteria</taxon>
        <taxon>Bacillati</taxon>
        <taxon>Bacillota</taxon>
        <taxon>Clostridia</taxon>
        <taxon>Eubacteriales</taxon>
        <taxon>Eubacteriaceae</taxon>
        <taxon>Eubacterium</taxon>
    </lineage>
</organism>
<dbReference type="InterPro" id="IPR036689">
    <property type="entry name" value="ESAT-6-like_sf"/>
</dbReference>
<dbReference type="eggNOG" id="ENOG5033DYH">
    <property type="taxonomic scope" value="Bacteria"/>
</dbReference>
<proteinExistence type="predicted"/>
<dbReference type="HOGENOM" id="CLU_2232528_0_0_9"/>
<name>N2A555_9FIRM</name>
<dbReference type="SUPFAM" id="SSF140453">
    <property type="entry name" value="EsxAB dimer-like"/>
    <property type="match status" value="1"/>
</dbReference>
<dbReference type="InterPro" id="IPR010310">
    <property type="entry name" value="T7SS_ESAT-6-like"/>
</dbReference>
<dbReference type="OrthoDB" id="1957959at2"/>
<dbReference type="AlphaFoldDB" id="N2A555"/>
<evidence type="ECO:0000313" key="1">
    <source>
        <dbReference type="EMBL" id="EMZ24472.1"/>
    </source>
</evidence>
<dbReference type="Gene3D" id="1.10.287.1060">
    <property type="entry name" value="ESAT-6-like"/>
    <property type="match status" value="1"/>
</dbReference>
<reference evidence="1 2" key="1">
    <citation type="journal article" date="2014" name="Genome Announc.">
        <title>Draft genome sequences of the altered schaedler flora, a defined bacterial community from gnotobiotic mice.</title>
        <authorList>
            <person name="Wannemuehler M.J."/>
            <person name="Overstreet A.M."/>
            <person name="Ward D.V."/>
            <person name="Phillips G.J."/>
        </authorList>
    </citation>
    <scope>NUCLEOTIDE SEQUENCE [LARGE SCALE GENOMIC DNA]</scope>
    <source>
        <strain evidence="1 2">ASF492</strain>
    </source>
</reference>
<comment type="caution">
    <text evidence="1">The sequence shown here is derived from an EMBL/GenBank/DDBJ whole genome shotgun (WGS) entry which is preliminary data.</text>
</comment>
<keyword evidence="2" id="KW-1185">Reference proteome</keyword>
<dbReference type="Pfam" id="PF06013">
    <property type="entry name" value="WXG100"/>
    <property type="match status" value="1"/>
</dbReference>
<dbReference type="PATRIC" id="fig|1235802.3.peg.3340"/>
<evidence type="ECO:0000313" key="2">
    <source>
        <dbReference type="Proteomes" id="UP000012589"/>
    </source>
</evidence>
<dbReference type="EMBL" id="AQFT01000096">
    <property type="protein sequence ID" value="EMZ24472.1"/>
    <property type="molecule type" value="Genomic_DNA"/>
</dbReference>
<gene>
    <name evidence="1" type="ORF">C823_03157</name>
</gene>
<sequence length="105" mass="11661">MADVQLKVSPDELRRAADQIEGQIAAIQRNWNNLCEVVGASGHYWQGDAADYGRRLLEETKQEVLEACGRLKEHPSNLLEMAGVYADTQIKAAEIIRSLPDNAIL</sequence>
<accession>N2A555</accession>